<dbReference type="SUPFAM" id="SSF50969">
    <property type="entry name" value="YVTN repeat-like/Quinoprotein amine dehydrogenase"/>
    <property type="match status" value="1"/>
</dbReference>
<dbReference type="Gene3D" id="2.130.10.10">
    <property type="entry name" value="YVTN repeat-like/Quinoprotein amine dehydrogenase"/>
    <property type="match status" value="2"/>
</dbReference>
<name>A0ABS5LIY3_9BACI</name>
<feature type="chain" id="PRO_5046464915" evidence="1">
    <location>
        <begin position="24"/>
        <end position="855"/>
    </location>
</feature>
<evidence type="ECO:0000256" key="1">
    <source>
        <dbReference type="SAM" id="SignalP"/>
    </source>
</evidence>
<evidence type="ECO:0000313" key="2">
    <source>
        <dbReference type="EMBL" id="MBS2970720.1"/>
    </source>
</evidence>
<dbReference type="EMBL" id="JAGVRK010000001">
    <property type="protein sequence ID" value="MBS2970720.1"/>
    <property type="molecule type" value="Genomic_DNA"/>
</dbReference>
<dbReference type="InterPro" id="IPR011044">
    <property type="entry name" value="Quino_amine_DH_bsu"/>
</dbReference>
<dbReference type="InterPro" id="IPR051344">
    <property type="entry name" value="Vgb"/>
</dbReference>
<gene>
    <name evidence="2" type="ORF">J9317_18410</name>
</gene>
<dbReference type="Proteomes" id="UP000682403">
    <property type="component" value="Unassembled WGS sequence"/>
</dbReference>
<protein>
    <submittedName>
        <fullName evidence="2">Uncharacterized protein</fullName>
    </submittedName>
</protein>
<proteinExistence type="predicted"/>
<dbReference type="PANTHER" id="PTHR40274:SF3">
    <property type="entry name" value="VIRGINIAMYCIN B LYASE"/>
    <property type="match status" value="1"/>
</dbReference>
<evidence type="ECO:0000313" key="3">
    <source>
        <dbReference type="Proteomes" id="UP000682403"/>
    </source>
</evidence>
<keyword evidence="3" id="KW-1185">Reference proteome</keyword>
<dbReference type="RefSeq" id="WP_211561334.1">
    <property type="nucleotide sequence ID" value="NZ_JAGVRK010000001.1"/>
</dbReference>
<sequence>MKLLRMSLSALLLISVLAFPASATEGPYENIGPQVQYVNVIRGEAGQDQYGRPLYYALLQGEPAKLVVMDLQTKQVVDMETLTEATAAWSIEVGPDRQVWLGSTPNKNLYRYNPDTKELSDLGKEPSASNTTIWDLTYDSKQNRVLGVTSYGGTVFTYSDDKGFDSLGVVMNGRKYARSVEYDEDNNILYVGLGSPAALIKWNLNTNEKTDILPEEYKSAASVYDLDLAGGKVYAKMENKSTLLVLNQENDQLEHVLPADSRGVSASWNGQNVFYSAQGKLFEFNPTDGSSRELDSNLSRAGAVSLDIINVNGQPQLVGLAGNSGRFYEYNLLQNRFKLSSLKLPAQAVEIYSVGNGPNGNIYSSGFISGKLGVYNPETETTKMYEGLGQVEDMTYMNNKMFFGVYPDALVYEYDTSKEWAAGSNPRKIMDLGSDGQDRPKAMATDLEKNRLYTGTVPKRGQKSGMFLSYDLNQQQVVYQESLPYEQSASAMVYNNQSRTLYLGTSAYDGSGNLSKETAKLFAIDTSSSNYAKKEIELPGGYAIKISALTMTSDGRLWGIVDNKLLVYDPVKGMPNLYPITPNQIQGMYKTESLMQDPSGDLYGTFQGMLFKVDTDTLEITSYNTRDVFDLAKDNKGNLYYNLRSNLWRLNPNDLTEEHVSKPDEIKIPNVLTSDSPFPVARVFSKQPLLLYKKEGNSMIPVKQLPGKAFYRVYGTYKNYYHVGNDHYFYNEPHKISTYVGRVFTLTEAPIMKPDGELFRMIKPGEEIRVYSYDDQYYDVGNGYKVQKTSDVSYYVGTVELTSDSMMFQYGEALPVMKLQAGEEYEILNVDGNKLDIGNGFYLEYNKQSMIYNKN</sequence>
<feature type="signal peptide" evidence="1">
    <location>
        <begin position="1"/>
        <end position="23"/>
    </location>
</feature>
<dbReference type="SUPFAM" id="SSF63829">
    <property type="entry name" value="Calcium-dependent phosphotriesterase"/>
    <property type="match status" value="1"/>
</dbReference>
<dbReference type="SUPFAM" id="SSF69322">
    <property type="entry name" value="Tricorn protease domain 2"/>
    <property type="match status" value="1"/>
</dbReference>
<organism evidence="2 3">
    <name type="scientific">Metabacillus flavus</name>
    <dbReference type="NCBI Taxonomy" id="2823519"/>
    <lineage>
        <taxon>Bacteria</taxon>
        <taxon>Bacillati</taxon>
        <taxon>Bacillota</taxon>
        <taxon>Bacilli</taxon>
        <taxon>Bacillales</taxon>
        <taxon>Bacillaceae</taxon>
        <taxon>Metabacillus</taxon>
    </lineage>
</organism>
<dbReference type="PANTHER" id="PTHR40274">
    <property type="entry name" value="VIRGINIAMYCIN B LYASE"/>
    <property type="match status" value="1"/>
</dbReference>
<accession>A0ABS5LIY3</accession>
<dbReference type="InterPro" id="IPR015943">
    <property type="entry name" value="WD40/YVTN_repeat-like_dom_sf"/>
</dbReference>
<reference evidence="2 3" key="1">
    <citation type="submission" date="2021-04" db="EMBL/GenBank/DDBJ databases">
        <title>Metabacillus sp. strain KIGAM252 whole genome sequence.</title>
        <authorList>
            <person name="Seo M.-J."/>
            <person name="Cho E.-S."/>
            <person name="Hwang C.Y."/>
            <person name="Yoon D.J."/>
        </authorList>
    </citation>
    <scope>NUCLEOTIDE SEQUENCE [LARGE SCALE GENOMIC DNA]</scope>
    <source>
        <strain evidence="2 3">KIGAM252</strain>
    </source>
</reference>
<comment type="caution">
    <text evidence="2">The sequence shown here is derived from an EMBL/GenBank/DDBJ whole genome shotgun (WGS) entry which is preliminary data.</text>
</comment>
<keyword evidence="1" id="KW-0732">Signal</keyword>